<dbReference type="GO" id="GO:0004197">
    <property type="term" value="F:cysteine-type endopeptidase activity"/>
    <property type="evidence" value="ECO:0007669"/>
    <property type="project" value="InterPro"/>
</dbReference>
<sequence>MLLIGLVALERFKGWSCKGRLRDMLRFVQDRVPFSSPNERLPSRISATLVLGGRDLSQQLEGVPAYASNNQPSQIPQKDLLGCLKAPRCKGRSESLVKANVPKGLHKALVIGLNSADSHGEPLNHAIRDAKNFEGCLKKLNNLSGGFHFEVEMLIDEDRKSVPRTRVFRALEKLFSGAKPDDLLVLFFSGHCSKNQSNGVVSLMTVEDNQSFRLIPSTVFSTYISKLPPGCTVEIFLDSCYSGGLIQLDNTIRDMAPGNVAPEGIHSSPFSTGAPFALPTRTGPFPAVSSSAVQHLAYGVSAAPIQKYTESDSGKGPGVIAGMSSSPRNPTHAASPGPQPGVKISTEASVVGLIEKISSPGTKSANMAQIVWAASGSGEKAYESCRIEGGPLANAICDEIIKSAGGTVQREVLWNRVM</sequence>
<evidence type="ECO:0000256" key="2">
    <source>
        <dbReference type="SAM" id="MobiDB-lite"/>
    </source>
</evidence>
<dbReference type="AlphaFoldDB" id="A0A8H3BHY8"/>
<dbReference type="PANTHER" id="PTHR48104:SF30">
    <property type="entry name" value="METACASPASE-1"/>
    <property type="match status" value="1"/>
</dbReference>
<comment type="similarity">
    <text evidence="1">Belongs to the peptidase C14B family.</text>
</comment>
<name>A0A8H3BHY8_9AGAM</name>
<dbReference type="GO" id="GO:0005737">
    <property type="term" value="C:cytoplasm"/>
    <property type="evidence" value="ECO:0007669"/>
    <property type="project" value="TreeGrafter"/>
</dbReference>
<feature type="domain" description="Peptidase C14 caspase" evidence="3">
    <location>
        <begin position="107"/>
        <end position="404"/>
    </location>
</feature>
<dbReference type="Proteomes" id="UP000663846">
    <property type="component" value="Unassembled WGS sequence"/>
</dbReference>
<accession>A0A8H3BHY8</accession>
<comment type="caution">
    <text evidence="4">The sequence shown here is derived from an EMBL/GenBank/DDBJ whole genome shotgun (WGS) entry which is preliminary data.</text>
</comment>
<dbReference type="Gene3D" id="3.40.50.1460">
    <property type="match status" value="1"/>
</dbReference>
<dbReference type="Pfam" id="PF00656">
    <property type="entry name" value="Peptidase_C14"/>
    <property type="match status" value="1"/>
</dbReference>
<reference evidence="4" key="1">
    <citation type="submission" date="2021-01" db="EMBL/GenBank/DDBJ databases">
        <authorList>
            <person name="Kaushik A."/>
        </authorList>
    </citation>
    <scope>NUCLEOTIDE SEQUENCE</scope>
    <source>
        <strain evidence="4">AG1-1C</strain>
    </source>
</reference>
<dbReference type="GO" id="GO:0006508">
    <property type="term" value="P:proteolysis"/>
    <property type="evidence" value="ECO:0007669"/>
    <property type="project" value="InterPro"/>
</dbReference>
<evidence type="ECO:0000256" key="1">
    <source>
        <dbReference type="ARBA" id="ARBA00009005"/>
    </source>
</evidence>
<dbReference type="EMBL" id="CAJMWS010000673">
    <property type="protein sequence ID" value="CAE6458020.1"/>
    <property type="molecule type" value="Genomic_DNA"/>
</dbReference>
<dbReference type="InterPro" id="IPR011600">
    <property type="entry name" value="Pept_C14_caspase"/>
</dbReference>
<evidence type="ECO:0000313" key="5">
    <source>
        <dbReference type="Proteomes" id="UP000663846"/>
    </source>
</evidence>
<dbReference type="InterPro" id="IPR050452">
    <property type="entry name" value="Metacaspase"/>
</dbReference>
<protein>
    <recommendedName>
        <fullName evidence="3">Peptidase C14 caspase domain-containing protein</fullName>
    </recommendedName>
</protein>
<feature type="region of interest" description="Disordered" evidence="2">
    <location>
        <begin position="309"/>
        <end position="342"/>
    </location>
</feature>
<gene>
    <name evidence="4" type="ORF">RDB_LOCUS155153</name>
</gene>
<organism evidence="4 5">
    <name type="scientific">Rhizoctonia solani</name>
    <dbReference type="NCBI Taxonomy" id="456999"/>
    <lineage>
        <taxon>Eukaryota</taxon>
        <taxon>Fungi</taxon>
        <taxon>Dikarya</taxon>
        <taxon>Basidiomycota</taxon>
        <taxon>Agaricomycotina</taxon>
        <taxon>Agaricomycetes</taxon>
        <taxon>Cantharellales</taxon>
        <taxon>Ceratobasidiaceae</taxon>
        <taxon>Rhizoctonia</taxon>
    </lineage>
</organism>
<dbReference type="PANTHER" id="PTHR48104">
    <property type="entry name" value="METACASPASE-4"/>
    <property type="match status" value="1"/>
</dbReference>
<evidence type="ECO:0000313" key="4">
    <source>
        <dbReference type="EMBL" id="CAE6458020.1"/>
    </source>
</evidence>
<proteinExistence type="inferred from homology"/>
<evidence type="ECO:0000259" key="3">
    <source>
        <dbReference type="Pfam" id="PF00656"/>
    </source>
</evidence>